<evidence type="ECO:0000313" key="5">
    <source>
        <dbReference type="Proteomes" id="UP000663860"/>
    </source>
</evidence>
<dbReference type="EMBL" id="CAJOBB010004478">
    <property type="protein sequence ID" value="CAF4090797.1"/>
    <property type="molecule type" value="Genomic_DNA"/>
</dbReference>
<reference evidence="2" key="1">
    <citation type="submission" date="2021-02" db="EMBL/GenBank/DDBJ databases">
        <authorList>
            <person name="Nowell W R."/>
        </authorList>
    </citation>
    <scope>NUCLEOTIDE SEQUENCE</scope>
</reference>
<dbReference type="EMBL" id="CAJNOG010005883">
    <property type="protein sequence ID" value="CAF1555355.1"/>
    <property type="molecule type" value="Genomic_DNA"/>
</dbReference>
<evidence type="ECO:0000256" key="1">
    <source>
        <dbReference type="SAM" id="MobiDB-lite"/>
    </source>
</evidence>
<dbReference type="EMBL" id="CAJNOE010002194">
    <property type="protein sequence ID" value="CAF1472405.1"/>
    <property type="molecule type" value="Genomic_DNA"/>
</dbReference>
<dbReference type="Proteomes" id="UP000663845">
    <property type="component" value="Unassembled WGS sequence"/>
</dbReference>
<accession>A0A815R5F2</accession>
<dbReference type="AlphaFoldDB" id="A0A815R5F2"/>
<name>A0A815R5F2_9BILA</name>
<dbReference type="Proteomes" id="UP000663868">
    <property type="component" value="Unassembled WGS sequence"/>
</dbReference>
<proteinExistence type="predicted"/>
<sequence length="102" mass="11467">MADMTKKADKMVHDFVSVSNECIPEIVRKNQQGQHEQQLVDQTISLNREDELIMEVESPSSSDIDQTPEDVLPPPGDIVPQIPPILEKKNLFYVPLPTPCSI</sequence>
<dbReference type="Proteomes" id="UP000663860">
    <property type="component" value="Unassembled WGS sequence"/>
</dbReference>
<protein>
    <submittedName>
        <fullName evidence="2">Uncharacterized protein</fullName>
    </submittedName>
</protein>
<organism evidence="2 5">
    <name type="scientific">Adineta steineri</name>
    <dbReference type="NCBI Taxonomy" id="433720"/>
    <lineage>
        <taxon>Eukaryota</taxon>
        <taxon>Metazoa</taxon>
        <taxon>Spiralia</taxon>
        <taxon>Gnathifera</taxon>
        <taxon>Rotifera</taxon>
        <taxon>Eurotatoria</taxon>
        <taxon>Bdelloidea</taxon>
        <taxon>Adinetida</taxon>
        <taxon>Adinetidae</taxon>
        <taxon>Adineta</taxon>
    </lineage>
</organism>
<evidence type="ECO:0000313" key="2">
    <source>
        <dbReference type="EMBL" id="CAF1472405.1"/>
    </source>
</evidence>
<comment type="caution">
    <text evidence="2">The sequence shown here is derived from an EMBL/GenBank/DDBJ whole genome shotgun (WGS) entry which is preliminary data.</text>
</comment>
<evidence type="ECO:0000313" key="3">
    <source>
        <dbReference type="EMBL" id="CAF1555355.1"/>
    </source>
</evidence>
<gene>
    <name evidence="2" type="ORF">IZO911_LOCUS43532</name>
    <name evidence="3" type="ORF">JYZ213_LOCUS46562</name>
    <name evidence="4" type="ORF">KXQ929_LOCUS33943</name>
</gene>
<evidence type="ECO:0000313" key="4">
    <source>
        <dbReference type="EMBL" id="CAF4090797.1"/>
    </source>
</evidence>
<feature type="region of interest" description="Disordered" evidence="1">
    <location>
        <begin position="56"/>
        <end position="79"/>
    </location>
</feature>